<gene>
    <name evidence="2" type="ORF">PENTCL1PPCAC_29373</name>
</gene>
<evidence type="ECO:0000313" key="3">
    <source>
        <dbReference type="Proteomes" id="UP001432027"/>
    </source>
</evidence>
<dbReference type="Proteomes" id="UP001432027">
    <property type="component" value="Unassembled WGS sequence"/>
</dbReference>
<keyword evidence="3" id="KW-1185">Reference proteome</keyword>
<evidence type="ECO:0000313" key="2">
    <source>
        <dbReference type="EMBL" id="GMT07199.1"/>
    </source>
</evidence>
<reference evidence="2" key="1">
    <citation type="submission" date="2023-10" db="EMBL/GenBank/DDBJ databases">
        <title>Genome assembly of Pristionchus species.</title>
        <authorList>
            <person name="Yoshida K."/>
            <person name="Sommer R.J."/>
        </authorList>
    </citation>
    <scope>NUCLEOTIDE SEQUENCE</scope>
    <source>
        <strain evidence="2">RS0144</strain>
    </source>
</reference>
<protein>
    <submittedName>
        <fullName evidence="2">Uncharacterized protein</fullName>
    </submittedName>
</protein>
<comment type="caution">
    <text evidence="2">The sequence shown here is derived from an EMBL/GenBank/DDBJ whole genome shotgun (WGS) entry which is preliminary data.</text>
</comment>
<name>A0AAV5ULJ3_9BILA</name>
<feature type="chain" id="PRO_5043461924" evidence="1">
    <location>
        <begin position="32"/>
        <end position="140"/>
    </location>
</feature>
<accession>A0AAV5ULJ3</accession>
<keyword evidence="1" id="KW-0732">Signal</keyword>
<feature type="non-terminal residue" evidence="2">
    <location>
        <position position="1"/>
    </location>
</feature>
<organism evidence="2 3">
    <name type="scientific">Pristionchus entomophagus</name>
    <dbReference type="NCBI Taxonomy" id="358040"/>
    <lineage>
        <taxon>Eukaryota</taxon>
        <taxon>Metazoa</taxon>
        <taxon>Ecdysozoa</taxon>
        <taxon>Nematoda</taxon>
        <taxon>Chromadorea</taxon>
        <taxon>Rhabditida</taxon>
        <taxon>Rhabditina</taxon>
        <taxon>Diplogasteromorpha</taxon>
        <taxon>Diplogasteroidea</taxon>
        <taxon>Neodiplogasteridae</taxon>
        <taxon>Pristionchus</taxon>
    </lineage>
</organism>
<proteinExistence type="predicted"/>
<evidence type="ECO:0000256" key="1">
    <source>
        <dbReference type="SAM" id="SignalP"/>
    </source>
</evidence>
<dbReference type="AlphaFoldDB" id="A0AAV5ULJ3"/>
<feature type="signal peptide" evidence="1">
    <location>
        <begin position="1"/>
        <end position="31"/>
    </location>
</feature>
<dbReference type="EMBL" id="BTSX01000006">
    <property type="protein sequence ID" value="GMT07199.1"/>
    <property type="molecule type" value="Genomic_DNA"/>
</dbReference>
<sequence length="140" mass="15893">LLAPISPALMARLALPSLLFISLLILPLSLGCQDEADCLNEIEEDKRSNTEPKRAADAVVKNRIGQSARFWGKRSEMPSHEDVKSKIAKSRLFWGKRSVEAEQFPSDDDIDYSQEPYFRSIKASLPSKLTLSSRFWGRRR</sequence>